<keyword evidence="2" id="KW-1185">Reference proteome</keyword>
<dbReference type="Proteomes" id="UP001057402">
    <property type="component" value="Chromosome 4"/>
</dbReference>
<protein>
    <submittedName>
        <fullName evidence="1">Uncharacterized protein</fullName>
    </submittedName>
</protein>
<reference evidence="2" key="1">
    <citation type="journal article" date="2023" name="Front. Plant Sci.">
        <title>Chromosomal-level genome assembly of Melastoma candidum provides insights into trichome evolution.</title>
        <authorList>
            <person name="Zhong Y."/>
            <person name="Wu W."/>
            <person name="Sun C."/>
            <person name="Zou P."/>
            <person name="Liu Y."/>
            <person name="Dai S."/>
            <person name="Zhou R."/>
        </authorList>
    </citation>
    <scope>NUCLEOTIDE SEQUENCE [LARGE SCALE GENOMIC DNA]</scope>
</reference>
<dbReference type="EMBL" id="CM042883">
    <property type="protein sequence ID" value="KAI4372404.1"/>
    <property type="molecule type" value="Genomic_DNA"/>
</dbReference>
<evidence type="ECO:0000313" key="1">
    <source>
        <dbReference type="EMBL" id="KAI4372404.1"/>
    </source>
</evidence>
<accession>A0ACB9R0L0</accession>
<proteinExistence type="predicted"/>
<organism evidence="1 2">
    <name type="scientific">Melastoma candidum</name>
    <dbReference type="NCBI Taxonomy" id="119954"/>
    <lineage>
        <taxon>Eukaryota</taxon>
        <taxon>Viridiplantae</taxon>
        <taxon>Streptophyta</taxon>
        <taxon>Embryophyta</taxon>
        <taxon>Tracheophyta</taxon>
        <taxon>Spermatophyta</taxon>
        <taxon>Magnoliopsida</taxon>
        <taxon>eudicotyledons</taxon>
        <taxon>Gunneridae</taxon>
        <taxon>Pentapetalae</taxon>
        <taxon>rosids</taxon>
        <taxon>malvids</taxon>
        <taxon>Myrtales</taxon>
        <taxon>Melastomataceae</taxon>
        <taxon>Melastomatoideae</taxon>
        <taxon>Melastomateae</taxon>
        <taxon>Melastoma</taxon>
    </lineage>
</organism>
<comment type="caution">
    <text evidence="1">The sequence shown here is derived from an EMBL/GenBank/DDBJ whole genome shotgun (WGS) entry which is preliminary data.</text>
</comment>
<gene>
    <name evidence="1" type="ORF">MLD38_010642</name>
</gene>
<evidence type="ECO:0000313" key="2">
    <source>
        <dbReference type="Proteomes" id="UP001057402"/>
    </source>
</evidence>
<name>A0ACB9R0L0_9MYRT</name>
<sequence>MGSGCLPPGFRFHPTDEELVGYYLKRQVDGLGFELEVIPLIDLYKFDPWDLPGKSFLPDREMEWFFFCPRDRKYPNGSRTNRATGSGYWKATGKDRQIVCRSSVTGYRKTLVFYCGRAPLGDRTHWIMHEYRLCDEITQGSKGSQGAFALCRVVKKNENSGKGSNSNRETPCNRLGSSSSLAEESNELSAISHTISSSINNDSRNSSPYEPATVAILDSSKDYSQVPSPYNPQYELLSPPMDHLHQYNHCYLSSASTYPSFIGEVDDLSEMGCMSPFTWHESYTRFCENENLTREGNGIWDQAPLCRQASGDSSQGEVGSLWMQEDNLRIIM</sequence>